<proteinExistence type="predicted"/>
<dbReference type="InterPro" id="IPR009081">
    <property type="entry name" value="PP-bd_ACP"/>
</dbReference>
<evidence type="ECO:0000259" key="1">
    <source>
        <dbReference type="PROSITE" id="PS50075"/>
    </source>
</evidence>
<keyword evidence="3" id="KW-1185">Reference proteome</keyword>
<dbReference type="AlphaFoldDB" id="A0A1G9TAN4"/>
<evidence type="ECO:0000313" key="2">
    <source>
        <dbReference type="EMBL" id="SDM44704.1"/>
    </source>
</evidence>
<dbReference type="OrthoDB" id="2085352at2"/>
<feature type="domain" description="Carrier" evidence="1">
    <location>
        <begin position="1"/>
        <end position="75"/>
    </location>
</feature>
<dbReference type="EMBL" id="FNHZ01000001">
    <property type="protein sequence ID" value="SDM44704.1"/>
    <property type="molecule type" value="Genomic_DNA"/>
</dbReference>
<sequence>METETSKILTEMFIDNFNLDEAKEDIHFLELGAKSIDVMKLQIAIKKKFGVKIDFKTLYGLGTINAIAEYVNKSVA</sequence>
<dbReference type="RefSeq" id="WP_074520575.1">
    <property type="nucleotide sequence ID" value="NZ_FNHZ01000001.1"/>
</dbReference>
<accession>A0A1G9TAN4</accession>
<dbReference type="Gene3D" id="1.10.1200.10">
    <property type="entry name" value="ACP-like"/>
    <property type="match status" value="1"/>
</dbReference>
<protein>
    <submittedName>
        <fullName evidence="2">Acyl carrier protein</fullName>
    </submittedName>
</protein>
<reference evidence="3" key="1">
    <citation type="submission" date="2016-10" db="EMBL/GenBank/DDBJ databases">
        <authorList>
            <person name="Varghese N."/>
            <person name="Submissions S."/>
        </authorList>
    </citation>
    <scope>NUCLEOTIDE SEQUENCE [LARGE SCALE GENOMIC DNA]</scope>
    <source>
        <strain evidence="3">M83</strain>
    </source>
</reference>
<dbReference type="InterPro" id="IPR036736">
    <property type="entry name" value="ACP-like_sf"/>
</dbReference>
<dbReference type="Pfam" id="PF00550">
    <property type="entry name" value="PP-binding"/>
    <property type="match status" value="1"/>
</dbReference>
<name>A0A1G9TAN4_9FIRM</name>
<gene>
    <name evidence="2" type="ORF">SAMN05216544_0280</name>
</gene>
<organism evidence="2 3">
    <name type="scientific">Lachnospira pectinoschiza</name>
    <dbReference type="NCBI Taxonomy" id="28052"/>
    <lineage>
        <taxon>Bacteria</taxon>
        <taxon>Bacillati</taxon>
        <taxon>Bacillota</taxon>
        <taxon>Clostridia</taxon>
        <taxon>Lachnospirales</taxon>
        <taxon>Lachnospiraceae</taxon>
        <taxon>Lachnospira</taxon>
    </lineage>
</organism>
<dbReference type="Proteomes" id="UP000187651">
    <property type="component" value="Unassembled WGS sequence"/>
</dbReference>
<dbReference type="PROSITE" id="PS50075">
    <property type="entry name" value="CARRIER"/>
    <property type="match status" value="1"/>
</dbReference>
<dbReference type="SUPFAM" id="SSF47336">
    <property type="entry name" value="ACP-like"/>
    <property type="match status" value="1"/>
</dbReference>
<evidence type="ECO:0000313" key="3">
    <source>
        <dbReference type="Proteomes" id="UP000187651"/>
    </source>
</evidence>